<proteinExistence type="predicted"/>
<feature type="coiled-coil region" evidence="1">
    <location>
        <begin position="30"/>
        <end position="108"/>
    </location>
</feature>
<feature type="domain" description="Protein G-related albumin-binding (GA) module" evidence="2">
    <location>
        <begin position="87"/>
        <end position="138"/>
    </location>
</feature>
<keyword evidence="1" id="KW-0175">Coiled coil</keyword>
<feature type="coiled-coil region" evidence="1">
    <location>
        <begin position="172"/>
        <end position="199"/>
    </location>
</feature>
<organism evidence="3 4">
    <name type="scientific">Mycoplasmopsis maculosa</name>
    <dbReference type="NCBI Taxonomy" id="114885"/>
    <lineage>
        <taxon>Bacteria</taxon>
        <taxon>Bacillati</taxon>
        <taxon>Mycoplasmatota</taxon>
        <taxon>Mycoplasmoidales</taxon>
        <taxon>Metamycoplasmataceae</taxon>
        <taxon>Mycoplasmopsis</taxon>
    </lineage>
</organism>
<feature type="coiled-coil region" evidence="1">
    <location>
        <begin position="853"/>
        <end position="880"/>
    </location>
</feature>
<dbReference type="Gene3D" id="1.20.5.420">
    <property type="entry name" value="Immunoglobulin FC, subunit C"/>
    <property type="match status" value="1"/>
</dbReference>
<reference evidence="3 4" key="1">
    <citation type="submission" date="2019-01" db="EMBL/GenBank/DDBJ databases">
        <authorList>
            <consortium name="Pathogen Informatics"/>
        </authorList>
    </citation>
    <scope>NUCLEOTIDE SEQUENCE [LARGE SCALE GENOMIC DNA]</scope>
    <source>
        <strain evidence="3 4">NCTC10168</strain>
    </source>
</reference>
<evidence type="ECO:0000259" key="2">
    <source>
        <dbReference type="Pfam" id="PF01468"/>
    </source>
</evidence>
<dbReference type="RefSeq" id="WP_165255919.1">
    <property type="nucleotide sequence ID" value="NZ_LR215037.1"/>
</dbReference>
<name>A0A449B3Z6_9BACT</name>
<evidence type="ECO:0000256" key="1">
    <source>
        <dbReference type="SAM" id="Coils"/>
    </source>
</evidence>
<dbReference type="EMBL" id="LR215037">
    <property type="protein sequence ID" value="VEU75258.1"/>
    <property type="molecule type" value="Genomic_DNA"/>
</dbReference>
<dbReference type="AlphaFoldDB" id="A0A449B3Z6"/>
<evidence type="ECO:0000313" key="3">
    <source>
        <dbReference type="EMBL" id="VEU75258.1"/>
    </source>
</evidence>
<dbReference type="Proteomes" id="UP000290243">
    <property type="component" value="Chromosome"/>
</dbReference>
<dbReference type="KEGG" id="mmau:NCTC10168_00175"/>
<dbReference type="InterPro" id="IPR002988">
    <property type="entry name" value="GA_module"/>
</dbReference>
<dbReference type="Pfam" id="PF01468">
    <property type="entry name" value="GA"/>
    <property type="match status" value="1"/>
</dbReference>
<evidence type="ECO:0000313" key="4">
    <source>
        <dbReference type="Proteomes" id="UP000290243"/>
    </source>
</evidence>
<sequence>MPYPGNDLNNDQNDSQNVINSLDSLNDNIYNLTDEEVRNKLSEINNLEAKINSLKTDAENIQDNTEKARINALIDQLININNSSDIELEIEKAKAKDEVNNLSNLSNDQKTSFNNRINLAVDSNAITSILEEAKLQNKKEALKLEVDSISYPNVDSTAVSNSKKTIKNAIENINSETDLTNKRAEIENIKEKMVIKKAEVENLGYKNPNALAKTSIKKGLDNITTLSDFNKVLPDDWSNKVNKYKEIIKKYFGDNSELMNNRFNKTYPDNLLGSPDNLNETNLKIQLFSTLKNEVSAYINSVNNFITPDEKSSLLQRLNAILEPSSATTPEQTEEILKQINDLHIEAKKTYFKGFINSLSVPNTTINGENMMDNFAKAKAEMIKTIVDPINSKNQFEATQRSLDSIATELTNVKRKINAFSANNQVAKDIFSLEMSKISTAQGYIDLATKIDKYNELIAKINNIPAFTSGGTQKQIAKANEGLDTLKNSLRSKLASASTIQDMQNLDSFLTKNVELVQSLRTTLSGDILVTKRLLEEASTKTDSASLTEIANRARELNTALQNNFWTPTKANELRGPLRDRWLMGPENVRFNIDDPDANLNNYFNYDDLVDKVLTRTTSADIRKITDVEIPKYKKLVETKSKAAEISSLIPSGANDSNPAKRAIESLKHIALTDATASDIETTNKYLGNVVRNQSGQVTSGFYKDAIDTLNSIGNDTNKSVFKGLLDNVATSLKDTNVKTNIDNLRIIINEFKLAYDSANTSLNNFRNSYGVTQQQIQEFQNRLNNVTSKEQADQLKNDIDAAINNANQRKQNDIRNTEAAINSLPNGNSERDRLTNLLNSEKVKPNVTPSDLENIKNQATNLKAQIDTALREANNAVRNLPDGNTLKTSLENKLLNAPNTQETNDLSKINTIKDQALAEARNLDAKYNEAIMILDSLQDKGDYKDRIDNAVNIAELDEIIRDMQTPKVLNKDEARKWANYISTTATASPVTRAQYIQRVENATTKAQLDQIIIDVRSYINQWPKADASARVNVLQYTHRNSYNRLKPIVDAEWDEDRLNELREEAQRISYSHPEF</sequence>
<protein>
    <recommendedName>
        <fullName evidence="2">Protein G-related albumin-binding (GA) module domain-containing protein</fullName>
    </recommendedName>
</protein>
<keyword evidence="4" id="KW-1185">Reference proteome</keyword>
<accession>A0A449B3Z6</accession>
<feature type="coiled-coil region" evidence="1">
    <location>
        <begin position="786"/>
        <end position="813"/>
    </location>
</feature>
<gene>
    <name evidence="3" type="primary">MCYN0308_1</name>
    <name evidence="3" type="ORF">NCTC10168_00175</name>
</gene>